<keyword evidence="3" id="KW-1185">Reference proteome</keyword>
<dbReference type="Proteomes" id="UP001155145">
    <property type="component" value="Unassembled WGS sequence"/>
</dbReference>
<name>A0A9X1M9L7_9MICC</name>
<reference evidence="1" key="1">
    <citation type="submission" date="2021-10" db="EMBL/GenBank/DDBJ databases">
        <title>Novel species in genus Arthrobacter.</title>
        <authorList>
            <person name="Liu Y."/>
        </authorList>
    </citation>
    <scope>NUCLEOTIDE SEQUENCE</scope>
    <source>
        <strain evidence="3">zg-Y462</strain>
        <strain evidence="1">Zg-Y462</strain>
    </source>
</reference>
<organism evidence="1 4">
    <name type="scientific">Arthrobacter zhangbolii</name>
    <dbReference type="NCBI Taxonomy" id="2886936"/>
    <lineage>
        <taxon>Bacteria</taxon>
        <taxon>Bacillati</taxon>
        <taxon>Actinomycetota</taxon>
        <taxon>Actinomycetes</taxon>
        <taxon>Micrococcales</taxon>
        <taxon>Micrococcaceae</taxon>
        <taxon>Arthrobacter</taxon>
    </lineage>
</organism>
<dbReference type="Proteomes" id="UP000829758">
    <property type="component" value="Chromosome"/>
</dbReference>
<gene>
    <name evidence="1" type="ORF">LJ755_11230</name>
    <name evidence="2" type="ORF">MUK71_03475</name>
</gene>
<proteinExistence type="predicted"/>
<dbReference type="EMBL" id="JAJFZT010000007">
    <property type="protein sequence ID" value="MCC3273300.1"/>
    <property type="molecule type" value="Genomic_DNA"/>
</dbReference>
<dbReference type="AlphaFoldDB" id="A0A9X1M9L7"/>
<sequence length="559" mass="61870">MTAAATPLAPGYTVWIPGAEWPRLRAGFESMNTEDPDDPGLRLPVDPWPAAVDVAENGDVSYSGGGTVDADVVVGESTGYDVFGEAGWTVQKFVLFVLSRDHLHCEIAGRKSPTLAVLAGYWRTPMLVENRCGDIQLVSFITLDGNVTIAECTGGAEPLATVRKTFFTQGLDAALELPGVVLRKAGEPALPTVEGVAASRQTLLRDWVTAHDLGRLALPKGAELSPRDLQFPYREDIDPDRPVVAYARSSTHRYELLHPVMEELGPLELLCARDGVLQHYADPDTGAERGPGALGPDWAEWIMADSVPEGLRTARQPWEGNSTEARLYRLEHNIVDFAEHETSTAQFSTALELETWLKHALGNHAAPLAVHVLDDVALMLKAEMAPLYQEHTYERSAGKVLKIRTSEKFFYPWAGAADWTSPDRSGHPYQPSLETVMDGGELESFLAVNCLDLNKLDPYLLPAGTRIHLNSWFLLSVGESRTCILFPAVGTMLNISTDHDGASARIVAREYFSRRRELHRERDFAAQWADWLDEEHQLTREEVRLGLQTLDRMIKENSK</sequence>
<evidence type="ECO:0000313" key="1">
    <source>
        <dbReference type="EMBL" id="MCC3273300.1"/>
    </source>
</evidence>
<evidence type="ECO:0000313" key="2">
    <source>
        <dbReference type="EMBL" id="UON92717.1"/>
    </source>
</evidence>
<evidence type="ECO:0000313" key="4">
    <source>
        <dbReference type="Proteomes" id="UP001155145"/>
    </source>
</evidence>
<accession>A0A9X1M9L7</accession>
<dbReference type="RefSeq" id="WP_227929136.1">
    <property type="nucleotide sequence ID" value="NZ_CP094984.1"/>
</dbReference>
<protein>
    <submittedName>
        <fullName evidence="1">Uncharacterized protein</fullName>
    </submittedName>
</protein>
<evidence type="ECO:0000313" key="3">
    <source>
        <dbReference type="Proteomes" id="UP000829758"/>
    </source>
</evidence>
<dbReference type="EMBL" id="CP094984">
    <property type="protein sequence ID" value="UON92717.1"/>
    <property type="molecule type" value="Genomic_DNA"/>
</dbReference>